<feature type="binding site" evidence="8">
    <location>
        <position position="46"/>
    </location>
    <ligand>
        <name>Zn(2+)</name>
        <dbReference type="ChEBI" id="CHEBI:29105"/>
        <note>catalytic</note>
    </ligand>
</feature>
<reference evidence="10 11" key="1">
    <citation type="submission" date="2019-03" db="EMBL/GenBank/DDBJ databases">
        <title>Draft genome of Gammaproteobacteria bacterium LSUCC0057, a member of the SAR92 clade.</title>
        <authorList>
            <person name="Lanclos V.C."/>
            <person name="Doiron C."/>
            <person name="Henson M.W."/>
            <person name="Thrash J.C."/>
        </authorList>
    </citation>
    <scope>NUCLEOTIDE SEQUENCE [LARGE SCALE GENOMIC DNA]</scope>
    <source>
        <strain evidence="10 11">LSUCC0057</strain>
    </source>
</reference>
<feature type="domain" description="CMP/dCMP-type deaminase" evidence="9">
    <location>
        <begin position="1"/>
        <end position="122"/>
    </location>
</feature>
<keyword evidence="3 8" id="KW-0819">tRNA processing</keyword>
<dbReference type="NCBIfam" id="NF008113">
    <property type="entry name" value="PRK10860.1"/>
    <property type="match status" value="1"/>
</dbReference>
<evidence type="ECO:0000313" key="10">
    <source>
        <dbReference type="EMBL" id="TFH67588.1"/>
    </source>
</evidence>
<dbReference type="PANTHER" id="PTHR11079:SF202">
    <property type="entry name" value="TRNA-SPECIFIC ADENOSINE DEAMINASE"/>
    <property type="match status" value="1"/>
</dbReference>
<dbReference type="GO" id="GO:0052717">
    <property type="term" value="F:tRNA-specific adenosine-34 deaminase activity"/>
    <property type="evidence" value="ECO:0007669"/>
    <property type="project" value="UniProtKB-UniRule"/>
</dbReference>
<evidence type="ECO:0000259" key="9">
    <source>
        <dbReference type="PROSITE" id="PS51747"/>
    </source>
</evidence>
<dbReference type="EMBL" id="SPIA01000003">
    <property type="protein sequence ID" value="TFH67588.1"/>
    <property type="molecule type" value="Genomic_DNA"/>
</dbReference>
<dbReference type="InterPro" id="IPR028883">
    <property type="entry name" value="tRNA_aden_deaminase"/>
</dbReference>
<comment type="subunit">
    <text evidence="2 8">Homodimer.</text>
</comment>
<dbReference type="GO" id="GO:0002100">
    <property type="term" value="P:tRNA wobble adenosine to inosine editing"/>
    <property type="evidence" value="ECO:0007669"/>
    <property type="project" value="UniProtKB-UniRule"/>
</dbReference>
<dbReference type="InterPro" id="IPR016192">
    <property type="entry name" value="APOBEC/CMP_deaminase_Zn-bd"/>
</dbReference>
<evidence type="ECO:0000256" key="3">
    <source>
        <dbReference type="ARBA" id="ARBA00022694"/>
    </source>
</evidence>
<dbReference type="GO" id="GO:0008270">
    <property type="term" value="F:zinc ion binding"/>
    <property type="evidence" value="ECO:0007669"/>
    <property type="project" value="UniProtKB-UniRule"/>
</dbReference>
<proteinExistence type="inferred from homology"/>
<dbReference type="InterPro" id="IPR016193">
    <property type="entry name" value="Cytidine_deaminase-like"/>
</dbReference>
<dbReference type="InterPro" id="IPR002125">
    <property type="entry name" value="CMP_dCMP_dom"/>
</dbReference>
<feature type="binding site" evidence="8">
    <location>
        <position position="76"/>
    </location>
    <ligand>
        <name>Zn(2+)</name>
        <dbReference type="ChEBI" id="CHEBI:29105"/>
        <note>catalytic</note>
    </ligand>
</feature>
<dbReference type="SUPFAM" id="SSF53927">
    <property type="entry name" value="Cytidine deaminase-like"/>
    <property type="match status" value="1"/>
</dbReference>
<dbReference type="PANTHER" id="PTHR11079">
    <property type="entry name" value="CYTOSINE DEAMINASE FAMILY MEMBER"/>
    <property type="match status" value="1"/>
</dbReference>
<evidence type="ECO:0000256" key="7">
    <source>
        <dbReference type="ARBA" id="ARBA00048045"/>
    </source>
</evidence>
<dbReference type="Pfam" id="PF00383">
    <property type="entry name" value="dCMP_cyt_deam_1"/>
    <property type="match status" value="1"/>
</dbReference>
<accession>A0A4Y8UGP3</accession>
<evidence type="ECO:0000256" key="1">
    <source>
        <dbReference type="ARBA" id="ARBA00010669"/>
    </source>
</evidence>
<evidence type="ECO:0000256" key="2">
    <source>
        <dbReference type="ARBA" id="ARBA00011738"/>
    </source>
</evidence>
<dbReference type="PROSITE" id="PS51747">
    <property type="entry name" value="CYT_DCMP_DEAMINASES_2"/>
    <property type="match status" value="1"/>
</dbReference>
<gene>
    <name evidence="8" type="primary">tadA</name>
    <name evidence="10" type="ORF">E3W66_07490</name>
</gene>
<dbReference type="OrthoDB" id="9802676at2"/>
<comment type="function">
    <text evidence="8">Catalyzes the deamination of adenosine to inosine at the wobble position 34 of tRNA(Arg2).</text>
</comment>
<evidence type="ECO:0000256" key="5">
    <source>
        <dbReference type="ARBA" id="ARBA00022801"/>
    </source>
</evidence>
<dbReference type="PROSITE" id="PS00903">
    <property type="entry name" value="CYT_DCMP_DEAMINASES_1"/>
    <property type="match status" value="1"/>
</dbReference>
<keyword evidence="6 8" id="KW-0862">Zinc</keyword>
<evidence type="ECO:0000256" key="4">
    <source>
        <dbReference type="ARBA" id="ARBA00022723"/>
    </source>
</evidence>
<evidence type="ECO:0000313" key="11">
    <source>
        <dbReference type="Proteomes" id="UP000298133"/>
    </source>
</evidence>
<dbReference type="EC" id="3.5.4.33" evidence="8"/>
<dbReference type="AlphaFoldDB" id="A0A4Y8UGP3"/>
<dbReference type="Gene3D" id="3.40.140.10">
    <property type="entry name" value="Cytidine Deaminase, domain 2"/>
    <property type="match status" value="1"/>
</dbReference>
<keyword evidence="11" id="KW-1185">Reference proteome</keyword>
<dbReference type="HAMAP" id="MF_00972">
    <property type="entry name" value="tRNA_aden_deaminase"/>
    <property type="match status" value="1"/>
</dbReference>
<dbReference type="CDD" id="cd01285">
    <property type="entry name" value="nucleoside_deaminase"/>
    <property type="match status" value="1"/>
</dbReference>
<name>A0A4Y8UGP3_9GAMM</name>
<comment type="catalytic activity">
    <reaction evidence="7 8">
        <text>adenosine(34) in tRNA + H2O + H(+) = inosine(34) in tRNA + NH4(+)</text>
        <dbReference type="Rhea" id="RHEA:43168"/>
        <dbReference type="Rhea" id="RHEA-COMP:10373"/>
        <dbReference type="Rhea" id="RHEA-COMP:10374"/>
        <dbReference type="ChEBI" id="CHEBI:15377"/>
        <dbReference type="ChEBI" id="CHEBI:15378"/>
        <dbReference type="ChEBI" id="CHEBI:28938"/>
        <dbReference type="ChEBI" id="CHEBI:74411"/>
        <dbReference type="ChEBI" id="CHEBI:82852"/>
        <dbReference type="EC" id="3.5.4.33"/>
    </reaction>
</comment>
<comment type="similarity">
    <text evidence="1">Belongs to the cytidine and deoxycytidylate deaminase family. ADAT2 subfamily.</text>
</comment>
<sequence length="145" mass="15343">MRRALALAERAGAAGEVPVGALVVRDGELLAEAGNAPIASCDPTAHAEIVALRSAAQAQSNYRLPGATLYVTLEPCTMCVGAMIHARLARVVYAAAEPRAGALHSQLQLADCQHYNHRLQVASGLEAEASAALLQNFFRARRQRS</sequence>
<evidence type="ECO:0000256" key="8">
    <source>
        <dbReference type="HAMAP-Rule" id="MF_00972"/>
    </source>
</evidence>
<comment type="cofactor">
    <cofactor evidence="8">
        <name>Zn(2+)</name>
        <dbReference type="ChEBI" id="CHEBI:29105"/>
    </cofactor>
    <text evidence="8">Binds 1 zinc ion per subunit.</text>
</comment>
<feature type="binding site" evidence="8">
    <location>
        <position position="79"/>
    </location>
    <ligand>
        <name>Zn(2+)</name>
        <dbReference type="ChEBI" id="CHEBI:29105"/>
        <note>catalytic</note>
    </ligand>
</feature>
<organism evidence="10 11">
    <name type="scientific">Gammaproteobacteria bacterium LSUCC0057</name>
    <dbReference type="NCBI Taxonomy" id="2559237"/>
    <lineage>
        <taxon>Bacteria</taxon>
        <taxon>Pseudomonadati</taxon>
        <taxon>Pseudomonadota</taxon>
        <taxon>Gammaproteobacteria</taxon>
        <taxon>Cellvibrionales</taxon>
        <taxon>Porticoccaceae</taxon>
        <taxon>SAR92 clade</taxon>
    </lineage>
</organism>
<protein>
    <recommendedName>
        <fullName evidence="8">tRNA-specific adenosine deaminase</fullName>
        <ecNumber evidence="8">3.5.4.33</ecNumber>
    </recommendedName>
</protein>
<keyword evidence="5 8" id="KW-0378">Hydrolase</keyword>
<evidence type="ECO:0000256" key="6">
    <source>
        <dbReference type="ARBA" id="ARBA00022833"/>
    </source>
</evidence>
<comment type="caution">
    <text evidence="10">The sequence shown here is derived from an EMBL/GenBank/DDBJ whole genome shotgun (WGS) entry which is preliminary data.</text>
</comment>
<keyword evidence="4 8" id="KW-0479">Metal-binding</keyword>
<dbReference type="Proteomes" id="UP000298133">
    <property type="component" value="Unassembled WGS sequence"/>
</dbReference>
<feature type="active site" description="Proton donor" evidence="8">
    <location>
        <position position="48"/>
    </location>
</feature>